<reference evidence="1" key="1">
    <citation type="submission" date="2018-05" db="EMBL/GenBank/DDBJ databases">
        <authorList>
            <person name="Lanie J.A."/>
            <person name="Ng W.-L."/>
            <person name="Kazmierczak K.M."/>
            <person name="Andrzejewski T.M."/>
            <person name="Davidsen T.M."/>
            <person name="Wayne K.J."/>
            <person name="Tettelin H."/>
            <person name="Glass J.I."/>
            <person name="Rusch D."/>
            <person name="Podicherti R."/>
            <person name="Tsui H.-C.T."/>
            <person name="Winkler M.E."/>
        </authorList>
    </citation>
    <scope>NUCLEOTIDE SEQUENCE</scope>
</reference>
<dbReference type="AlphaFoldDB" id="A0A381SBC0"/>
<dbReference type="InterPro" id="IPR029021">
    <property type="entry name" value="Prot-tyrosine_phosphatase-like"/>
</dbReference>
<evidence type="ECO:0000313" key="1">
    <source>
        <dbReference type="EMBL" id="SVA00601.1"/>
    </source>
</evidence>
<protein>
    <recommendedName>
        <fullName evidence="2">Phosphatase</fullName>
    </recommendedName>
</protein>
<evidence type="ECO:0008006" key="2">
    <source>
        <dbReference type="Google" id="ProtNLM"/>
    </source>
</evidence>
<proteinExistence type="predicted"/>
<organism evidence="1">
    <name type="scientific">marine metagenome</name>
    <dbReference type="NCBI Taxonomy" id="408172"/>
    <lineage>
        <taxon>unclassified sequences</taxon>
        <taxon>metagenomes</taxon>
        <taxon>ecological metagenomes</taxon>
    </lineage>
</organism>
<dbReference type="CDD" id="cd14503">
    <property type="entry name" value="PTP-bact"/>
    <property type="match status" value="1"/>
</dbReference>
<dbReference type="SUPFAM" id="SSF52799">
    <property type="entry name" value="(Phosphotyrosine protein) phosphatases II"/>
    <property type="match status" value="1"/>
</dbReference>
<sequence>MCCFCTFAGDDDKLETILNFHLMTDTIGTAGQPTKMQFEDVGNASFSVVVNLAMPDSPNALPDEGMVVSSLGITYIHIPVPWDAPSVSHVKKFFGVMDALEGNGERVFVHCAANYRASAFTYKYLTLRKGVSSEQATSPLLRRWLPEMDDNWRSIMELRIDEID</sequence>
<accession>A0A381SBC0</accession>
<dbReference type="Gene3D" id="3.90.190.10">
    <property type="entry name" value="Protein tyrosine phosphatase superfamily"/>
    <property type="match status" value="1"/>
</dbReference>
<gene>
    <name evidence="1" type="ORF">METZ01_LOCUS53455</name>
</gene>
<dbReference type="EMBL" id="UINC01002819">
    <property type="protein sequence ID" value="SVA00601.1"/>
    <property type="molecule type" value="Genomic_DNA"/>
</dbReference>
<name>A0A381SBC0_9ZZZZ</name>